<evidence type="ECO:0000313" key="1">
    <source>
        <dbReference type="EMBL" id="KZT31548.1"/>
    </source>
</evidence>
<dbReference type="STRING" id="1314776.A0A165WUZ6"/>
<organism evidence="1 2">
    <name type="scientific">Sistotremastrum suecicum HHB10207 ss-3</name>
    <dbReference type="NCBI Taxonomy" id="1314776"/>
    <lineage>
        <taxon>Eukaryota</taxon>
        <taxon>Fungi</taxon>
        <taxon>Dikarya</taxon>
        <taxon>Basidiomycota</taxon>
        <taxon>Agaricomycotina</taxon>
        <taxon>Agaricomycetes</taxon>
        <taxon>Sistotremastrales</taxon>
        <taxon>Sistotremastraceae</taxon>
        <taxon>Sistotremastrum</taxon>
    </lineage>
</organism>
<dbReference type="AlphaFoldDB" id="A0A165WUZ6"/>
<proteinExistence type="predicted"/>
<evidence type="ECO:0000313" key="2">
    <source>
        <dbReference type="Proteomes" id="UP000076798"/>
    </source>
</evidence>
<dbReference type="InterPro" id="IPR013922">
    <property type="entry name" value="Cyclin_PHO80-like"/>
</dbReference>
<dbReference type="PANTHER" id="PTHR15615:SF94">
    <property type="entry name" value="PHO85 CYCLIN-6-RELATED"/>
    <property type="match status" value="1"/>
</dbReference>
<dbReference type="GO" id="GO:0000307">
    <property type="term" value="C:cyclin-dependent protein kinase holoenzyme complex"/>
    <property type="evidence" value="ECO:0007669"/>
    <property type="project" value="TreeGrafter"/>
</dbReference>
<dbReference type="EMBL" id="KV428537">
    <property type="protein sequence ID" value="KZT31548.1"/>
    <property type="molecule type" value="Genomic_DNA"/>
</dbReference>
<protein>
    <submittedName>
        <fullName evidence="1">Cyclin-related 2</fullName>
    </submittedName>
</protein>
<dbReference type="GO" id="GO:0005634">
    <property type="term" value="C:nucleus"/>
    <property type="evidence" value="ECO:0007669"/>
    <property type="project" value="TreeGrafter"/>
</dbReference>
<dbReference type="PANTHER" id="PTHR15615">
    <property type="match status" value="1"/>
</dbReference>
<dbReference type="Gene3D" id="1.10.472.10">
    <property type="entry name" value="Cyclin-like"/>
    <property type="match status" value="1"/>
</dbReference>
<dbReference type="Proteomes" id="UP000076798">
    <property type="component" value="Unassembled WGS sequence"/>
</dbReference>
<keyword evidence="2" id="KW-1185">Reference proteome</keyword>
<dbReference type="OrthoDB" id="1060854at2759"/>
<dbReference type="CDD" id="cd20558">
    <property type="entry name" value="CYCLIN_ScPCL7-like"/>
    <property type="match status" value="1"/>
</dbReference>
<name>A0A165WUZ6_9AGAM</name>
<dbReference type="GO" id="GO:0016538">
    <property type="term" value="F:cyclin-dependent protein serine/threonine kinase regulator activity"/>
    <property type="evidence" value="ECO:0007669"/>
    <property type="project" value="TreeGrafter"/>
</dbReference>
<dbReference type="GO" id="GO:0019901">
    <property type="term" value="F:protein kinase binding"/>
    <property type="evidence" value="ECO:0007669"/>
    <property type="project" value="InterPro"/>
</dbReference>
<gene>
    <name evidence="1" type="ORF">SISSUDRAFT_1067673</name>
</gene>
<sequence length="198" mass="22244">MPHPDTSTMVVAEVVQRVVTANEIVPVRLNTPIPPIRFAPTSAFRQRILNPTLPFRAPPHVTQSIPNISIRDYLVRILKYCPNTPNEVFIAILVHLDRMALRSIVGPAGYPFVPHSLNIHRLIIAAVSVCSKFYSDTYYSTARYAKVVGGICKDELLKHELDFTLLTDFELAIPSYVLDRYALAIINFNCNLAVPFVN</sequence>
<reference evidence="1 2" key="1">
    <citation type="journal article" date="2016" name="Mol. Biol. Evol.">
        <title>Comparative Genomics of Early-Diverging Mushroom-Forming Fungi Provides Insights into the Origins of Lignocellulose Decay Capabilities.</title>
        <authorList>
            <person name="Nagy L.G."/>
            <person name="Riley R."/>
            <person name="Tritt A."/>
            <person name="Adam C."/>
            <person name="Daum C."/>
            <person name="Floudas D."/>
            <person name="Sun H."/>
            <person name="Yadav J.S."/>
            <person name="Pangilinan J."/>
            <person name="Larsson K.H."/>
            <person name="Matsuura K."/>
            <person name="Barry K."/>
            <person name="Labutti K."/>
            <person name="Kuo R."/>
            <person name="Ohm R.A."/>
            <person name="Bhattacharya S.S."/>
            <person name="Shirouzu T."/>
            <person name="Yoshinaga Y."/>
            <person name="Martin F.M."/>
            <person name="Grigoriev I.V."/>
            <person name="Hibbett D.S."/>
        </authorList>
    </citation>
    <scope>NUCLEOTIDE SEQUENCE [LARGE SCALE GENOMIC DNA]</scope>
    <source>
        <strain evidence="1 2">HHB10207 ss-3</strain>
    </source>
</reference>
<accession>A0A165WUZ6</accession>
<dbReference type="Pfam" id="PF08613">
    <property type="entry name" value="Cyclin"/>
    <property type="match status" value="1"/>
</dbReference>